<proteinExistence type="predicted"/>
<dbReference type="EMBL" id="CM047738">
    <property type="protein sequence ID" value="KAJ0046719.1"/>
    <property type="molecule type" value="Genomic_DNA"/>
</dbReference>
<gene>
    <name evidence="1" type="ORF">Pint_04251</name>
</gene>
<dbReference type="Proteomes" id="UP001163603">
    <property type="component" value="Chromosome 3"/>
</dbReference>
<protein>
    <submittedName>
        <fullName evidence="1">Uncharacterized protein</fullName>
    </submittedName>
</protein>
<sequence length="554" mass="61588">MGKIGVIKIFLNATEQISRTKDNEDNTPLHNAVRNYNRRLAFMLINKDPEPIQYLNKANQSPLSIAIDAQLTHIACLMINKNPSSLGHRGTDGLTLLHRAVINQDYVVMVEILQAKKELINELDAHNRNPLHFAAAIGNSNMVRHLAHEDDSLVYQGDRDGLTPIHLAAKNGQIVVLKMLIEFYPDVFELLENKKRNILHVAAENGHADIVKYILALPEMEDLINSPDVDGNTPLHLAAIKFRNYVIYILSTSPRVNISGTNNGKKTALEIAQSSGDHGDMSKLLATEALKLAYARQAPYPDRILGHEPLVEIRDINQGWKIDEMAKSLLVMATLIATFTFTAAFTVPGGLKNDSPDKGMATLTGKTGFQAFAILNTMAMTTSMTAAVLVIAYFFYRYKRPHLSMKCIAGAVLATSIGLLSMLLAFVVGFFVLLSYNSILSILVVCLVGIAVPIIVCVFFVCSFDTIFSYLLSIATHQSTLLETQMILLPSLRPSFIAPSATVDLIAILIRMFKLLLDRDERSYWFSYLRFLIKDNTLVIIKLLMNLKFNELNG</sequence>
<keyword evidence="2" id="KW-1185">Reference proteome</keyword>
<evidence type="ECO:0000313" key="2">
    <source>
        <dbReference type="Proteomes" id="UP001163603"/>
    </source>
</evidence>
<evidence type="ECO:0000313" key="1">
    <source>
        <dbReference type="EMBL" id="KAJ0046719.1"/>
    </source>
</evidence>
<accession>A0ACC0Z7C1</accession>
<organism evidence="1 2">
    <name type="scientific">Pistacia integerrima</name>
    <dbReference type="NCBI Taxonomy" id="434235"/>
    <lineage>
        <taxon>Eukaryota</taxon>
        <taxon>Viridiplantae</taxon>
        <taxon>Streptophyta</taxon>
        <taxon>Embryophyta</taxon>
        <taxon>Tracheophyta</taxon>
        <taxon>Spermatophyta</taxon>
        <taxon>Magnoliopsida</taxon>
        <taxon>eudicotyledons</taxon>
        <taxon>Gunneridae</taxon>
        <taxon>Pentapetalae</taxon>
        <taxon>rosids</taxon>
        <taxon>malvids</taxon>
        <taxon>Sapindales</taxon>
        <taxon>Anacardiaceae</taxon>
        <taxon>Pistacia</taxon>
    </lineage>
</organism>
<comment type="caution">
    <text evidence="1">The sequence shown here is derived from an EMBL/GenBank/DDBJ whole genome shotgun (WGS) entry which is preliminary data.</text>
</comment>
<reference evidence="2" key="1">
    <citation type="journal article" date="2023" name="G3 (Bethesda)">
        <title>Genome assembly and association tests identify interacting loci associated with vigor, precocity, and sex in interspecific pistachio rootstocks.</title>
        <authorList>
            <person name="Palmer W."/>
            <person name="Jacygrad E."/>
            <person name="Sagayaradj S."/>
            <person name="Cavanaugh K."/>
            <person name="Han R."/>
            <person name="Bertier L."/>
            <person name="Beede B."/>
            <person name="Kafkas S."/>
            <person name="Golino D."/>
            <person name="Preece J."/>
            <person name="Michelmore R."/>
        </authorList>
    </citation>
    <scope>NUCLEOTIDE SEQUENCE [LARGE SCALE GENOMIC DNA]</scope>
</reference>
<name>A0ACC0Z7C1_9ROSI</name>